<dbReference type="CDD" id="cd18808">
    <property type="entry name" value="SF1_C_Upf1"/>
    <property type="match status" value="2"/>
</dbReference>
<reference evidence="9 10" key="2">
    <citation type="submission" date="2024-05" db="EMBL/GenBank/DDBJ databases">
        <authorList>
            <person name="Chen Y."/>
            <person name="Shah S."/>
            <person name="Dougan E. K."/>
            <person name="Thang M."/>
            <person name="Chan C."/>
        </authorList>
    </citation>
    <scope>NUCLEOTIDE SEQUENCE [LARGE SCALE GENOMIC DNA]</scope>
</reference>
<accession>A0A9P1BSV2</accession>
<keyword evidence="10" id="KW-1185">Reference proteome</keyword>
<gene>
    <name evidence="8" type="ORF">C1SCF055_LOCUS6795</name>
</gene>
<keyword evidence="3" id="KW-0378">Hydrolase</keyword>
<dbReference type="SUPFAM" id="SSF52540">
    <property type="entry name" value="P-loop containing nucleoside triphosphate hydrolases"/>
    <property type="match status" value="2"/>
</dbReference>
<dbReference type="PANTHER" id="PTHR43788:SF16">
    <property type="entry name" value="HELICASE WITH ZINC FINGER 2"/>
    <property type="match status" value="1"/>
</dbReference>
<keyword evidence="2" id="KW-0547">Nucleotide-binding</keyword>
<comment type="similarity">
    <text evidence="1">Belongs to the DNA2/NAM7 helicase family.</text>
</comment>
<evidence type="ECO:0000256" key="4">
    <source>
        <dbReference type="ARBA" id="ARBA00022806"/>
    </source>
</evidence>
<sequence length="685" mass="74618">MGNQVKVLCKARKMSSQQFLAFRARFEIFSARPILRATASQGRSLRMQCSSCSWSPSQERARLFQSHSFDLNGPLCQLYVLGPKAMARYYLALSQARLAELRRADVVFATCISARRGGLSAALQGQGAPELLQVVLDEAGQAPEPEALCPATLAKNAKKIVLVGDPKQLRPITVSPAAERMGLNISLLERLSNCPWSEPKLLSLQYRMHEDLNAFPAAYFYGGRVRTDPGILSRSPGRLAHPTTKQRAALLFWAASSAPEQISQVRTASSSAKSRFNPAEALRCADLAKSLAKAVGASRVAILTWYNAQAAAMGKSLEQIFDEIHIHRNHQVYVGGVVSSQGNEWDYVILSTVRSSPGGLGALEDEHLLDVALTRAKYGDVVEEKGKSMCVLGTPETLRRINAWACHVAGDSFSTLSSLARFASLFAAMLRLGIEHLVLASAWKAAELMAGLHHIHVALGRAGALDSSWIAPRLDIIHVDIKPANLFLTAAHPVTEAVGTAATLAKLDIPVEPILRHKFYVEVWSLMRSVSQIRDGAKFSGRWWSHTRFCRGPLQDGCEALRCADLAKSLAKAVGASRVAILTWYNAQVQQLNETLEGTGVYVGGVVSSQGNEWDYVILSTVRSSPGGLGALEDEHLLDVALTRAKYGMCVLGTPETLRRINAWACFLDHCEAKNLVIHSQPLVL</sequence>
<feature type="domain" description="DNA2/NAM7 helicase-like C-terminal" evidence="7">
    <location>
        <begin position="184"/>
        <end position="379"/>
    </location>
</feature>
<dbReference type="GO" id="GO:0005524">
    <property type="term" value="F:ATP binding"/>
    <property type="evidence" value="ECO:0007669"/>
    <property type="project" value="UniProtKB-KW"/>
</dbReference>
<evidence type="ECO:0000313" key="8">
    <source>
        <dbReference type="EMBL" id="CAI3978793.1"/>
    </source>
</evidence>
<feature type="domain" description="DNA2/NAM7 helicase helicase" evidence="6">
    <location>
        <begin position="100"/>
        <end position="175"/>
    </location>
</feature>
<keyword evidence="5" id="KW-0067">ATP-binding</keyword>
<protein>
    <submittedName>
        <fullName evidence="9">Helicase with zinc finger domain 2</fullName>
    </submittedName>
</protein>
<name>A0A9P1BSV2_9DINO</name>
<evidence type="ECO:0000256" key="2">
    <source>
        <dbReference type="ARBA" id="ARBA00022741"/>
    </source>
</evidence>
<evidence type="ECO:0000259" key="6">
    <source>
        <dbReference type="Pfam" id="PF13086"/>
    </source>
</evidence>
<dbReference type="AlphaFoldDB" id="A0A9P1BSV2"/>
<evidence type="ECO:0000256" key="1">
    <source>
        <dbReference type="ARBA" id="ARBA00007913"/>
    </source>
</evidence>
<evidence type="ECO:0000256" key="5">
    <source>
        <dbReference type="ARBA" id="ARBA00022840"/>
    </source>
</evidence>
<dbReference type="PANTHER" id="PTHR43788">
    <property type="entry name" value="DNA2/NAM7 HELICASE FAMILY MEMBER"/>
    <property type="match status" value="1"/>
</dbReference>
<dbReference type="InterPro" id="IPR047187">
    <property type="entry name" value="SF1_C_Upf1"/>
</dbReference>
<dbReference type="Pfam" id="PF13087">
    <property type="entry name" value="AAA_12"/>
    <property type="match status" value="2"/>
</dbReference>
<feature type="domain" description="DNA2/NAM7 helicase-like C-terminal" evidence="7">
    <location>
        <begin position="559"/>
        <end position="654"/>
    </location>
</feature>
<reference evidence="8" key="1">
    <citation type="submission" date="2022-10" db="EMBL/GenBank/DDBJ databases">
        <authorList>
            <person name="Chen Y."/>
            <person name="Dougan E. K."/>
            <person name="Chan C."/>
            <person name="Rhodes N."/>
            <person name="Thang M."/>
        </authorList>
    </citation>
    <scope>NUCLEOTIDE SEQUENCE</scope>
</reference>
<dbReference type="Proteomes" id="UP001152797">
    <property type="component" value="Unassembled WGS sequence"/>
</dbReference>
<dbReference type="Pfam" id="PF13086">
    <property type="entry name" value="AAA_11"/>
    <property type="match status" value="1"/>
</dbReference>
<dbReference type="InterPro" id="IPR027417">
    <property type="entry name" value="P-loop_NTPase"/>
</dbReference>
<proteinExistence type="inferred from homology"/>
<dbReference type="EMBL" id="CAMXCT030000436">
    <property type="protein sequence ID" value="CAL4766105.1"/>
    <property type="molecule type" value="Genomic_DNA"/>
</dbReference>
<evidence type="ECO:0000259" key="7">
    <source>
        <dbReference type="Pfam" id="PF13087"/>
    </source>
</evidence>
<dbReference type="InterPro" id="IPR041679">
    <property type="entry name" value="DNA2/NAM7-like_C"/>
</dbReference>
<dbReference type="GO" id="GO:0016787">
    <property type="term" value="F:hydrolase activity"/>
    <property type="evidence" value="ECO:0007669"/>
    <property type="project" value="UniProtKB-KW"/>
</dbReference>
<dbReference type="EMBL" id="CAMXCT020000436">
    <property type="protein sequence ID" value="CAL1132168.1"/>
    <property type="molecule type" value="Genomic_DNA"/>
</dbReference>
<evidence type="ECO:0000313" key="9">
    <source>
        <dbReference type="EMBL" id="CAL4766105.1"/>
    </source>
</evidence>
<organism evidence="8">
    <name type="scientific">Cladocopium goreaui</name>
    <dbReference type="NCBI Taxonomy" id="2562237"/>
    <lineage>
        <taxon>Eukaryota</taxon>
        <taxon>Sar</taxon>
        <taxon>Alveolata</taxon>
        <taxon>Dinophyceae</taxon>
        <taxon>Suessiales</taxon>
        <taxon>Symbiodiniaceae</taxon>
        <taxon>Cladocopium</taxon>
    </lineage>
</organism>
<dbReference type="Gene3D" id="3.40.50.300">
    <property type="entry name" value="P-loop containing nucleotide triphosphate hydrolases"/>
    <property type="match status" value="3"/>
</dbReference>
<keyword evidence="4 9" id="KW-0347">Helicase</keyword>
<dbReference type="InterPro" id="IPR050534">
    <property type="entry name" value="Coronavir_polyprotein_1ab"/>
</dbReference>
<evidence type="ECO:0000256" key="3">
    <source>
        <dbReference type="ARBA" id="ARBA00022801"/>
    </source>
</evidence>
<dbReference type="EMBL" id="CAMXCT010000436">
    <property type="protein sequence ID" value="CAI3978793.1"/>
    <property type="molecule type" value="Genomic_DNA"/>
</dbReference>
<evidence type="ECO:0000313" key="10">
    <source>
        <dbReference type="Proteomes" id="UP001152797"/>
    </source>
</evidence>
<comment type="caution">
    <text evidence="8">The sequence shown here is derived from an EMBL/GenBank/DDBJ whole genome shotgun (WGS) entry which is preliminary data.</text>
</comment>
<dbReference type="InterPro" id="IPR041677">
    <property type="entry name" value="DNA2/NAM7_AAA_11"/>
</dbReference>
<dbReference type="GO" id="GO:0043139">
    <property type="term" value="F:5'-3' DNA helicase activity"/>
    <property type="evidence" value="ECO:0007669"/>
    <property type="project" value="TreeGrafter"/>
</dbReference>